<dbReference type="AlphaFoldDB" id="A0A9N9ZAD4"/>
<dbReference type="Proteomes" id="UP000775872">
    <property type="component" value="Unassembled WGS sequence"/>
</dbReference>
<protein>
    <recommendedName>
        <fullName evidence="1">F-box domain-containing protein</fullName>
    </recommendedName>
</protein>
<comment type="caution">
    <text evidence="2">The sequence shown here is derived from an EMBL/GenBank/DDBJ whole genome shotgun (WGS) entry which is preliminary data.</text>
</comment>
<proteinExistence type="predicted"/>
<feature type="domain" description="F-box" evidence="1">
    <location>
        <begin position="59"/>
        <end position="111"/>
    </location>
</feature>
<reference evidence="3" key="1">
    <citation type="submission" date="2019-06" db="EMBL/GenBank/DDBJ databases">
        <authorList>
            <person name="Broberg M."/>
        </authorList>
    </citation>
    <scope>NUCLEOTIDE SEQUENCE [LARGE SCALE GENOMIC DNA]</scope>
</reference>
<accession>A0A9N9ZAD4</accession>
<dbReference type="EMBL" id="CABFOC020000043">
    <property type="protein sequence ID" value="CAH0051957.1"/>
    <property type="molecule type" value="Genomic_DNA"/>
</dbReference>
<reference evidence="2 3" key="2">
    <citation type="submission" date="2021-10" db="EMBL/GenBank/DDBJ databases">
        <authorList>
            <person name="Piombo E."/>
        </authorList>
    </citation>
    <scope>NUCLEOTIDE SEQUENCE [LARGE SCALE GENOMIC DNA]</scope>
</reference>
<name>A0A9N9ZAD4_9HYPO</name>
<sequence>MELLKKKFDHFFHRNINWQEKHRRLRIREWRKETDDVISALEKEFDPLIARGIFNLRHSSKLYQLPDEIWLQIISYIAPTRESFFMLRQVCRRFRKLMEGDEFRDHRFTSHHECGRNSCDGREVFCSGSGFVPGWLPNLRPSYREPLERGWLHHRVGDLLHIDTLCMRCSKLVRVNRKYVFSSCKFHQESERGACHYGTSGPHFKLPYNGFQRSCIGTRGHVRLCEHKTIKWKEVEKHLVECRKVITNDRRLQDHRIVVKECNHPSHLTAGCPEATGPVCTLVFDKSGAYTVNLYWSPHSGTGAFPSYGNGKFKASEMRDKFRQYRREGADLIVPEMAVGQLPEMTCFPLGECTCLSYGSDEHTELVLYGSQKDSICRRMNDNPDHRPLCSRGGLHSSKVYNSFCRSQVQIERCTSSEQQQEIDTSPCIVTRYRRCIEGCYFVSEKKPKVSHAWLHAMDRTSYHWGSLELMAMETCSTAGCRNFYSMGVYGCYERPYDMIWSGLRND</sequence>
<dbReference type="InterPro" id="IPR036047">
    <property type="entry name" value="F-box-like_dom_sf"/>
</dbReference>
<dbReference type="Pfam" id="PF12937">
    <property type="entry name" value="F-box-like"/>
    <property type="match status" value="1"/>
</dbReference>
<keyword evidence="3" id="KW-1185">Reference proteome</keyword>
<gene>
    <name evidence="2" type="ORF">CSOL1703_00014888</name>
</gene>
<dbReference type="InterPro" id="IPR001810">
    <property type="entry name" value="F-box_dom"/>
</dbReference>
<dbReference type="OrthoDB" id="3692147at2759"/>
<dbReference type="Gene3D" id="1.20.1280.50">
    <property type="match status" value="1"/>
</dbReference>
<organism evidence="2 3">
    <name type="scientific">Clonostachys solani</name>
    <dbReference type="NCBI Taxonomy" id="160281"/>
    <lineage>
        <taxon>Eukaryota</taxon>
        <taxon>Fungi</taxon>
        <taxon>Dikarya</taxon>
        <taxon>Ascomycota</taxon>
        <taxon>Pezizomycotina</taxon>
        <taxon>Sordariomycetes</taxon>
        <taxon>Hypocreomycetidae</taxon>
        <taxon>Hypocreales</taxon>
        <taxon>Bionectriaceae</taxon>
        <taxon>Clonostachys</taxon>
    </lineage>
</organism>
<evidence type="ECO:0000313" key="3">
    <source>
        <dbReference type="Proteomes" id="UP000775872"/>
    </source>
</evidence>
<dbReference type="PROSITE" id="PS50181">
    <property type="entry name" value="FBOX"/>
    <property type="match status" value="1"/>
</dbReference>
<dbReference type="SMART" id="SM00256">
    <property type="entry name" value="FBOX"/>
    <property type="match status" value="1"/>
</dbReference>
<dbReference type="CDD" id="cd09917">
    <property type="entry name" value="F-box_SF"/>
    <property type="match status" value="1"/>
</dbReference>
<evidence type="ECO:0000313" key="2">
    <source>
        <dbReference type="EMBL" id="CAH0051957.1"/>
    </source>
</evidence>
<dbReference type="SUPFAM" id="SSF81383">
    <property type="entry name" value="F-box domain"/>
    <property type="match status" value="1"/>
</dbReference>
<evidence type="ECO:0000259" key="1">
    <source>
        <dbReference type="PROSITE" id="PS50181"/>
    </source>
</evidence>